<protein>
    <recommendedName>
        <fullName evidence="3">Fumarylacetoacetase-like C-terminal domain-containing protein</fullName>
    </recommendedName>
</protein>
<dbReference type="GO" id="GO:0006107">
    <property type="term" value="P:oxaloacetate metabolic process"/>
    <property type="evidence" value="ECO:0007669"/>
    <property type="project" value="UniProtKB-ARBA"/>
</dbReference>
<dbReference type="SUPFAM" id="SSF56529">
    <property type="entry name" value="FAH"/>
    <property type="match status" value="1"/>
</dbReference>
<keyword evidence="5" id="KW-1185">Reference proteome</keyword>
<organism evidence="4 5">
    <name type="scientific">Penicillium canescens</name>
    <dbReference type="NCBI Taxonomy" id="5083"/>
    <lineage>
        <taxon>Eukaryota</taxon>
        <taxon>Fungi</taxon>
        <taxon>Dikarya</taxon>
        <taxon>Ascomycota</taxon>
        <taxon>Pezizomycotina</taxon>
        <taxon>Eurotiomycetes</taxon>
        <taxon>Eurotiomycetidae</taxon>
        <taxon>Eurotiales</taxon>
        <taxon>Aspergillaceae</taxon>
        <taxon>Penicillium</taxon>
    </lineage>
</organism>
<name>A0AAD6INS9_PENCN</name>
<dbReference type="EMBL" id="JAQJZL010000001">
    <property type="protein sequence ID" value="KAJ6057486.1"/>
    <property type="molecule type" value="Genomic_DNA"/>
</dbReference>
<gene>
    <name evidence="4" type="ORF">N7460_000760</name>
</gene>
<reference evidence="4" key="1">
    <citation type="journal article" date="2023" name="IMA Fungus">
        <title>Comparative genomic study of the Penicillium genus elucidates a diverse pangenome and 15 lateral gene transfer events.</title>
        <authorList>
            <person name="Petersen C."/>
            <person name="Sorensen T."/>
            <person name="Nielsen M.R."/>
            <person name="Sondergaard T.E."/>
            <person name="Sorensen J.L."/>
            <person name="Fitzpatrick D.A."/>
            <person name="Frisvad J.C."/>
            <person name="Nielsen K.L."/>
        </authorList>
    </citation>
    <scope>NUCLEOTIDE SEQUENCE</scope>
    <source>
        <strain evidence="4">IBT 15450</strain>
    </source>
</reference>
<dbReference type="PANTHER" id="PTHR11820">
    <property type="entry name" value="ACYLPYRUVASE"/>
    <property type="match status" value="1"/>
</dbReference>
<dbReference type="Gene3D" id="1.20.1290.10">
    <property type="entry name" value="AhpD-like"/>
    <property type="match status" value="1"/>
</dbReference>
<dbReference type="FunFam" id="3.90.850.10:FF:000002">
    <property type="entry name" value="2-hydroxyhepta-2,4-diene-1,7-dioate isomerase"/>
    <property type="match status" value="1"/>
</dbReference>
<proteinExistence type="inferred from homology"/>
<dbReference type="GO" id="GO:0046872">
    <property type="term" value="F:metal ion binding"/>
    <property type="evidence" value="ECO:0007669"/>
    <property type="project" value="UniProtKB-KW"/>
</dbReference>
<evidence type="ECO:0000313" key="5">
    <source>
        <dbReference type="Proteomes" id="UP001219568"/>
    </source>
</evidence>
<dbReference type="AlphaFoldDB" id="A0AAD6INS9"/>
<dbReference type="InterPro" id="IPR029032">
    <property type="entry name" value="AhpD-like"/>
</dbReference>
<evidence type="ECO:0000256" key="2">
    <source>
        <dbReference type="ARBA" id="ARBA00022723"/>
    </source>
</evidence>
<evidence type="ECO:0000259" key="3">
    <source>
        <dbReference type="Pfam" id="PF01557"/>
    </source>
</evidence>
<keyword evidence="2" id="KW-0479">Metal-binding</keyword>
<feature type="domain" description="Fumarylacetoacetase-like C-terminal" evidence="3">
    <location>
        <begin position="320"/>
        <end position="525"/>
    </location>
</feature>
<dbReference type="InterPro" id="IPR036663">
    <property type="entry name" value="Fumarylacetoacetase_C_sf"/>
</dbReference>
<comment type="similarity">
    <text evidence="1">Belongs to the FAH family.</text>
</comment>
<sequence>MFDWENDVFLSTWDKKYVSTNLRPGSKDFDAESFKELQQDIDRSDVVGRIFDQVTADMTPEDSMETFKRLREAITIVYPFLGMPSCIPACYGVIGVIQKKGSQYASDDRLRSSIITQEDMDKGQELRQRVYHGVGNSEIFQLMDKYFGDLFACSTAITWGYLISKANEHVFTEQESHLIVASAIIALGAARQARSHIKATIGLGNDVLVVKSVVNVVRKLAKWAGISINLPNVDECAEEFNKPKSNFAVLEMSFTNLVRFEDDQGAIHYGDVPEDCLLDIIGCRVPILAGDPFEDSLQLTGQQAVVYKVLPPIESVPVFLCIGLNYAEHAKEANLPIPPSPVLFIKPADALAGPHDQIEIPDHAKMLDYEGELCFIVKRDAKNISASQAQEYILGYTAGNDISSRLWQRPPLAGGQYCYAKGFDKFAPIGPTVRHASKITMDSVSLQTLVNGKERQSTLASDMLFSPSKILEHLSSGCTVRKGTVVMTGTPSGIAGRMKGEPWLRDGDVVEVCISGIGKITNQIVMPCHNRL</sequence>
<dbReference type="Pfam" id="PF01557">
    <property type="entry name" value="FAA_hydrolase"/>
    <property type="match status" value="1"/>
</dbReference>
<evidence type="ECO:0000313" key="4">
    <source>
        <dbReference type="EMBL" id="KAJ6057486.1"/>
    </source>
</evidence>
<dbReference type="SUPFAM" id="SSF69118">
    <property type="entry name" value="AhpD-like"/>
    <property type="match status" value="1"/>
</dbReference>
<dbReference type="InterPro" id="IPR011234">
    <property type="entry name" value="Fumarylacetoacetase-like_C"/>
</dbReference>
<dbReference type="Gene3D" id="3.90.850.10">
    <property type="entry name" value="Fumarylacetoacetase-like, C-terminal domain"/>
    <property type="match status" value="1"/>
</dbReference>
<dbReference type="Proteomes" id="UP001219568">
    <property type="component" value="Unassembled WGS sequence"/>
</dbReference>
<dbReference type="GO" id="GO:0050163">
    <property type="term" value="F:oxaloacetate tautomerase activity"/>
    <property type="evidence" value="ECO:0007669"/>
    <property type="project" value="UniProtKB-ARBA"/>
</dbReference>
<reference evidence="4" key="2">
    <citation type="submission" date="2023-01" db="EMBL/GenBank/DDBJ databases">
        <authorList>
            <person name="Petersen C."/>
        </authorList>
    </citation>
    <scope>NUCLEOTIDE SEQUENCE</scope>
    <source>
        <strain evidence="4">IBT 15450</strain>
    </source>
</reference>
<accession>A0AAD6INS9</accession>
<comment type="caution">
    <text evidence="4">The sequence shown here is derived from an EMBL/GenBank/DDBJ whole genome shotgun (WGS) entry which is preliminary data.</text>
</comment>
<evidence type="ECO:0000256" key="1">
    <source>
        <dbReference type="ARBA" id="ARBA00010211"/>
    </source>
</evidence>